<organism evidence="2 3">
    <name type="scientific">Manduca sexta</name>
    <name type="common">Tobacco hawkmoth</name>
    <name type="synonym">Tobacco hornworm</name>
    <dbReference type="NCBI Taxonomy" id="7130"/>
    <lineage>
        <taxon>Eukaryota</taxon>
        <taxon>Metazoa</taxon>
        <taxon>Ecdysozoa</taxon>
        <taxon>Arthropoda</taxon>
        <taxon>Hexapoda</taxon>
        <taxon>Insecta</taxon>
        <taxon>Pterygota</taxon>
        <taxon>Neoptera</taxon>
        <taxon>Endopterygota</taxon>
        <taxon>Lepidoptera</taxon>
        <taxon>Glossata</taxon>
        <taxon>Ditrysia</taxon>
        <taxon>Bombycoidea</taxon>
        <taxon>Sphingidae</taxon>
        <taxon>Sphinginae</taxon>
        <taxon>Sphingini</taxon>
        <taxon>Manduca</taxon>
    </lineage>
</organism>
<comment type="caution">
    <text evidence="2">The sequence shown here is derived from an EMBL/GenBank/DDBJ whole genome shotgun (WGS) entry which is preliminary data.</text>
</comment>
<dbReference type="Pfam" id="PF02893">
    <property type="entry name" value="GRAM"/>
    <property type="match status" value="1"/>
</dbReference>
<dbReference type="GO" id="GO:0005634">
    <property type="term" value="C:nucleus"/>
    <property type="evidence" value="ECO:0007669"/>
    <property type="project" value="TreeGrafter"/>
</dbReference>
<reference evidence="2" key="2">
    <citation type="submission" date="2020-12" db="EMBL/GenBank/DDBJ databases">
        <authorList>
            <person name="Kanost M."/>
        </authorList>
    </citation>
    <scope>NUCLEOTIDE SEQUENCE</scope>
</reference>
<dbReference type="GO" id="GO:0031490">
    <property type="term" value="F:chromatin DNA binding"/>
    <property type="evidence" value="ECO:0007669"/>
    <property type="project" value="TreeGrafter"/>
</dbReference>
<evidence type="ECO:0000259" key="1">
    <source>
        <dbReference type="Pfam" id="PF02893"/>
    </source>
</evidence>
<evidence type="ECO:0000313" key="2">
    <source>
        <dbReference type="EMBL" id="KAG6451435.1"/>
    </source>
</evidence>
<dbReference type="PANTHER" id="PTHR31606:SF1">
    <property type="entry name" value="WW DOMAIN BINDING PROTEIN 2, ISOFORM E"/>
    <property type="match status" value="1"/>
</dbReference>
<dbReference type="EMBL" id="JH668407">
    <property type="protein sequence ID" value="KAG6451435.1"/>
    <property type="molecule type" value="Genomic_DNA"/>
</dbReference>
<dbReference type="CDD" id="cd13214">
    <property type="entry name" value="PH-GRAM_WBP2"/>
    <property type="match status" value="1"/>
</dbReference>
<keyword evidence="3" id="KW-1185">Reference proteome</keyword>
<dbReference type="FunFam" id="2.30.29.30:FF:000338">
    <property type="entry name" value="Uncharacterized protein, isoform D"/>
    <property type="match status" value="1"/>
</dbReference>
<reference evidence="2" key="1">
    <citation type="journal article" date="2016" name="Insect Biochem. Mol. Biol.">
        <title>Multifaceted biological insights from a draft genome sequence of the tobacco hornworm moth, Manduca sexta.</title>
        <authorList>
            <person name="Kanost M.R."/>
            <person name="Arrese E.L."/>
            <person name="Cao X."/>
            <person name="Chen Y.R."/>
            <person name="Chellapilla S."/>
            <person name="Goldsmith M.R."/>
            <person name="Grosse-Wilde E."/>
            <person name="Heckel D.G."/>
            <person name="Herndon N."/>
            <person name="Jiang H."/>
            <person name="Papanicolaou A."/>
            <person name="Qu J."/>
            <person name="Soulages J.L."/>
            <person name="Vogel H."/>
            <person name="Walters J."/>
            <person name="Waterhouse R.M."/>
            <person name="Ahn S.J."/>
            <person name="Almeida F.C."/>
            <person name="An C."/>
            <person name="Aqrawi P."/>
            <person name="Bretschneider A."/>
            <person name="Bryant W.B."/>
            <person name="Bucks S."/>
            <person name="Chao H."/>
            <person name="Chevignon G."/>
            <person name="Christen J.M."/>
            <person name="Clarke D.F."/>
            <person name="Dittmer N.T."/>
            <person name="Ferguson L.C.F."/>
            <person name="Garavelou S."/>
            <person name="Gordon K.H.J."/>
            <person name="Gunaratna R.T."/>
            <person name="Han Y."/>
            <person name="Hauser F."/>
            <person name="He Y."/>
            <person name="Heidel-Fischer H."/>
            <person name="Hirsh A."/>
            <person name="Hu Y."/>
            <person name="Jiang H."/>
            <person name="Kalra D."/>
            <person name="Klinner C."/>
            <person name="Konig C."/>
            <person name="Kovar C."/>
            <person name="Kroll A.R."/>
            <person name="Kuwar S.S."/>
            <person name="Lee S.L."/>
            <person name="Lehman R."/>
            <person name="Li K."/>
            <person name="Li Z."/>
            <person name="Liang H."/>
            <person name="Lovelace S."/>
            <person name="Lu Z."/>
            <person name="Mansfield J.H."/>
            <person name="McCulloch K.J."/>
            <person name="Mathew T."/>
            <person name="Morton B."/>
            <person name="Muzny D.M."/>
            <person name="Neunemann D."/>
            <person name="Ongeri F."/>
            <person name="Pauchet Y."/>
            <person name="Pu L.L."/>
            <person name="Pyrousis I."/>
            <person name="Rao X.J."/>
            <person name="Redding A."/>
            <person name="Roesel C."/>
            <person name="Sanchez-Gracia A."/>
            <person name="Schaack S."/>
            <person name="Shukla A."/>
            <person name="Tetreau G."/>
            <person name="Wang Y."/>
            <person name="Xiong G.H."/>
            <person name="Traut W."/>
            <person name="Walsh T.K."/>
            <person name="Worley K.C."/>
            <person name="Wu D."/>
            <person name="Wu W."/>
            <person name="Wu Y.Q."/>
            <person name="Zhang X."/>
            <person name="Zou Z."/>
            <person name="Zucker H."/>
            <person name="Briscoe A.D."/>
            <person name="Burmester T."/>
            <person name="Clem R.J."/>
            <person name="Feyereisen R."/>
            <person name="Grimmelikhuijzen C.J.P."/>
            <person name="Hamodrakas S.J."/>
            <person name="Hansson B.S."/>
            <person name="Huguet E."/>
            <person name="Jermiin L.S."/>
            <person name="Lan Q."/>
            <person name="Lehman H.K."/>
            <person name="Lorenzen M."/>
            <person name="Merzendorfer H."/>
            <person name="Michalopoulos I."/>
            <person name="Morton D.B."/>
            <person name="Muthukrishnan S."/>
            <person name="Oakeshott J.G."/>
            <person name="Palmer W."/>
            <person name="Park Y."/>
            <person name="Passarelli A.L."/>
            <person name="Rozas J."/>
            <person name="Schwartz L.M."/>
            <person name="Smith W."/>
            <person name="Southgate A."/>
            <person name="Vilcinskas A."/>
            <person name="Vogt R."/>
            <person name="Wang P."/>
            <person name="Werren J."/>
            <person name="Yu X.Q."/>
            <person name="Zhou J.J."/>
            <person name="Brown S.J."/>
            <person name="Scherer S.E."/>
            <person name="Richards S."/>
            <person name="Blissard G.W."/>
        </authorList>
    </citation>
    <scope>NUCLEOTIDE SEQUENCE</scope>
</reference>
<dbReference type="PANTHER" id="PTHR31606">
    <property type="entry name" value="WW DOMAIN BINDING PROTEIN 2, ISOFORM E"/>
    <property type="match status" value="1"/>
</dbReference>
<dbReference type="GO" id="GO:0003713">
    <property type="term" value="F:transcription coactivator activity"/>
    <property type="evidence" value="ECO:0007669"/>
    <property type="project" value="InterPro"/>
</dbReference>
<gene>
    <name evidence="2" type="ORF">O3G_MSEX007150</name>
</gene>
<dbReference type="InterPro" id="IPR004182">
    <property type="entry name" value="GRAM"/>
</dbReference>
<dbReference type="InterPro" id="IPR044852">
    <property type="entry name" value="WBP2-like"/>
</dbReference>
<protein>
    <recommendedName>
        <fullName evidence="1">GRAM domain-containing protein</fullName>
    </recommendedName>
</protein>
<dbReference type="Proteomes" id="UP000791440">
    <property type="component" value="Unassembled WGS sequence"/>
</dbReference>
<dbReference type="AlphaFoldDB" id="A0A921Z5V9"/>
<sequence>MSLNTAHADHGVLIHAGECIILFSDNVIVEFYGNETPEFKGAKQGRMYLTTHRMIYNSKNLSDPMRSFSFPFIALQDVTVEQPMFSANYIKGKVRAQPNGNFIGEVKFKLTFKSGGAIEYGQAMLKAAHLASRHMAPDAPPPPYSPPTGPWHAAPPPAYAPPPQGYYGWVPPYSAFPDQPPPNSVFVSNSPPPYPGVMGTAYTAGPGFSGMGGAAGPGAAASSPTAPPGYPGGFAPHAPTGMSAAGPATDLSRINIEERKLMHCPHYHMTPSGVAHQ</sequence>
<feature type="domain" description="GRAM" evidence="1">
    <location>
        <begin position="30"/>
        <end position="129"/>
    </location>
</feature>
<accession>A0A921Z5V9</accession>
<proteinExistence type="predicted"/>
<name>A0A921Z5V9_MANSE</name>
<evidence type="ECO:0000313" key="3">
    <source>
        <dbReference type="Proteomes" id="UP000791440"/>
    </source>
</evidence>